<dbReference type="AlphaFoldDB" id="A0A0F9EWY4"/>
<comment type="caution">
    <text evidence="1">The sequence shown here is derived from an EMBL/GenBank/DDBJ whole genome shotgun (WGS) entry which is preliminary data.</text>
</comment>
<evidence type="ECO:0000313" key="1">
    <source>
        <dbReference type="EMBL" id="KKL78559.1"/>
    </source>
</evidence>
<gene>
    <name evidence="1" type="ORF">LCGC14_2023620</name>
</gene>
<reference evidence="1" key="1">
    <citation type="journal article" date="2015" name="Nature">
        <title>Complex archaea that bridge the gap between prokaryotes and eukaryotes.</title>
        <authorList>
            <person name="Spang A."/>
            <person name="Saw J.H."/>
            <person name="Jorgensen S.L."/>
            <person name="Zaremba-Niedzwiedzka K."/>
            <person name="Martijn J."/>
            <person name="Lind A.E."/>
            <person name="van Eijk R."/>
            <person name="Schleper C."/>
            <person name="Guy L."/>
            <person name="Ettema T.J."/>
        </authorList>
    </citation>
    <scope>NUCLEOTIDE SEQUENCE</scope>
</reference>
<organism evidence="1">
    <name type="scientific">marine sediment metagenome</name>
    <dbReference type="NCBI Taxonomy" id="412755"/>
    <lineage>
        <taxon>unclassified sequences</taxon>
        <taxon>metagenomes</taxon>
        <taxon>ecological metagenomes</taxon>
    </lineage>
</organism>
<proteinExistence type="predicted"/>
<sequence>MKLMLETAMKAHPEFANFDTTKNVQDQLQEMVLKRYNERVIAISMPEQNQMVWSTESTFHHWKQDNWQYTTQFVSMEQLWLSYVMWEKYQKKWNGSSWCGDVTFKEE</sequence>
<name>A0A0F9EWY4_9ZZZZ</name>
<protein>
    <submittedName>
        <fullName evidence="1">Uncharacterized protein</fullName>
    </submittedName>
</protein>
<accession>A0A0F9EWY4</accession>
<dbReference type="EMBL" id="LAZR01023419">
    <property type="protein sequence ID" value="KKL78559.1"/>
    <property type="molecule type" value="Genomic_DNA"/>
</dbReference>